<proteinExistence type="predicted"/>
<comment type="caution">
    <text evidence="1">The sequence shown here is derived from an EMBL/GenBank/DDBJ whole genome shotgun (WGS) entry which is preliminary data.</text>
</comment>
<organism evidence="1">
    <name type="scientific">marine sediment metagenome</name>
    <dbReference type="NCBI Taxonomy" id="412755"/>
    <lineage>
        <taxon>unclassified sequences</taxon>
        <taxon>metagenomes</taxon>
        <taxon>ecological metagenomes</taxon>
    </lineage>
</organism>
<sequence>MAASKSSSFAELSKIKFTVNDKRKLWKQFDEANGEDIDCVYNKEGDRDACDLCGFPLLLNDVHYLTCSNTKCGIMYKDQLDFNA</sequence>
<evidence type="ECO:0000313" key="1">
    <source>
        <dbReference type="EMBL" id="GAF79243.1"/>
    </source>
</evidence>
<gene>
    <name evidence="1" type="ORF">S01H1_03664</name>
</gene>
<feature type="non-terminal residue" evidence="1">
    <location>
        <position position="84"/>
    </location>
</feature>
<accession>X0SDV9</accession>
<name>X0SDV9_9ZZZZ</name>
<protein>
    <submittedName>
        <fullName evidence="1">Uncharacterized protein</fullName>
    </submittedName>
</protein>
<dbReference type="AlphaFoldDB" id="X0SDV9"/>
<reference evidence="1" key="1">
    <citation type="journal article" date="2014" name="Front. Microbiol.">
        <title>High frequency of phylogenetically diverse reductive dehalogenase-homologous genes in deep subseafloor sedimentary metagenomes.</title>
        <authorList>
            <person name="Kawai M."/>
            <person name="Futagami T."/>
            <person name="Toyoda A."/>
            <person name="Takaki Y."/>
            <person name="Nishi S."/>
            <person name="Hori S."/>
            <person name="Arai W."/>
            <person name="Tsubouchi T."/>
            <person name="Morono Y."/>
            <person name="Uchiyama I."/>
            <person name="Ito T."/>
            <person name="Fujiyama A."/>
            <person name="Inagaki F."/>
            <person name="Takami H."/>
        </authorList>
    </citation>
    <scope>NUCLEOTIDE SEQUENCE</scope>
    <source>
        <strain evidence="1">Expedition CK06-06</strain>
    </source>
</reference>
<dbReference type="EMBL" id="BARS01001978">
    <property type="protein sequence ID" value="GAF79243.1"/>
    <property type="molecule type" value="Genomic_DNA"/>
</dbReference>